<dbReference type="Gene3D" id="3.30.420.40">
    <property type="match status" value="2"/>
</dbReference>
<dbReference type="GO" id="GO:0003700">
    <property type="term" value="F:DNA-binding transcription factor activity"/>
    <property type="evidence" value="ECO:0007669"/>
    <property type="project" value="InterPro"/>
</dbReference>
<comment type="caution">
    <text evidence="2">The sequence shown here is derived from an EMBL/GenBank/DDBJ whole genome shotgun (WGS) entry which is preliminary data.</text>
</comment>
<dbReference type="Pfam" id="PF00480">
    <property type="entry name" value="ROK"/>
    <property type="match status" value="1"/>
</dbReference>
<feature type="domain" description="HTH marR-type" evidence="1">
    <location>
        <begin position="30"/>
        <end position="84"/>
    </location>
</feature>
<dbReference type="GO" id="GO:0019262">
    <property type="term" value="P:N-acetylneuraminate catabolic process"/>
    <property type="evidence" value="ECO:0007669"/>
    <property type="project" value="TreeGrafter"/>
</dbReference>
<gene>
    <name evidence="2" type="ORF">ICN82_07980</name>
</gene>
<dbReference type="Gene3D" id="1.10.10.10">
    <property type="entry name" value="Winged helix-like DNA-binding domain superfamily/Winged helix DNA-binding domain"/>
    <property type="match status" value="1"/>
</dbReference>
<reference evidence="2" key="1">
    <citation type="submission" date="2020-09" db="EMBL/GenBank/DDBJ databases">
        <title>A novel bacterium of genus Mangrovicoccus, isolated from South China Sea.</title>
        <authorList>
            <person name="Huang H."/>
            <person name="Mo K."/>
            <person name="Hu Y."/>
        </authorList>
    </citation>
    <scope>NUCLEOTIDE SEQUENCE</scope>
    <source>
        <strain evidence="2">HB182678</strain>
    </source>
</reference>
<dbReference type="InterPro" id="IPR036390">
    <property type="entry name" value="WH_DNA-bd_sf"/>
</dbReference>
<dbReference type="InterPro" id="IPR000600">
    <property type="entry name" value="ROK"/>
</dbReference>
<dbReference type="InterPro" id="IPR043129">
    <property type="entry name" value="ATPase_NBD"/>
</dbReference>
<protein>
    <submittedName>
        <fullName evidence="2">ROK family protein</fullName>
    </submittedName>
</protein>
<dbReference type="SUPFAM" id="SSF53067">
    <property type="entry name" value="Actin-like ATPase domain"/>
    <property type="match status" value="1"/>
</dbReference>
<dbReference type="SUPFAM" id="SSF46785">
    <property type="entry name" value="Winged helix' DNA-binding domain"/>
    <property type="match status" value="1"/>
</dbReference>
<dbReference type="EMBL" id="JACVXA010000016">
    <property type="protein sequence ID" value="MBE3638137.1"/>
    <property type="molecule type" value="Genomic_DNA"/>
</dbReference>
<dbReference type="InterPro" id="IPR036388">
    <property type="entry name" value="WH-like_DNA-bd_sf"/>
</dbReference>
<name>A0A8J6YV07_9RHOB</name>
<proteinExistence type="predicted"/>
<dbReference type="PANTHER" id="PTHR18964">
    <property type="entry name" value="ROK (REPRESSOR, ORF, KINASE) FAMILY"/>
    <property type="match status" value="1"/>
</dbReference>
<dbReference type="GO" id="GO:0009384">
    <property type="term" value="F:N-acylmannosamine kinase activity"/>
    <property type="evidence" value="ECO:0007669"/>
    <property type="project" value="TreeGrafter"/>
</dbReference>
<sequence length="388" mass="42465">MSMPQNCFPVAPETLLPERFRRHEGGLVRPSERRLLSIVRRRPDVTRAEIGADMDLAQQSVHRLLGGLLDDGLIVFGRAAAGRRGQPSPSVRLNPRFACSLGVALSTSRVGISCSDFAGGQKMRSFEIDGDPVDDVLDRIDACFTELLEEMEFSRDDVLGIGFAIAGYVIADWRYSPPHTLSHWSKVEIAPRVSRRFGVPCWSENTSSAAALGEAMFGAGKQHDSLVYVDMSYGLGSGIYSDGRLMTGAYGNAGEIGGIFPDAVYHLRPAPGLLIEKLRRSGRHVAGLPDLGRAVAEEWPEVEDWLRRVQPQFDSMISAISGLIDPDCIVLGGDAPVNLASKLAERSTYFRRKRYGFARRLPDLILSQVGDDASCIGAAWLPLQDFAF</sequence>
<dbReference type="CDD" id="cd23763">
    <property type="entry name" value="ASKHA_ATPase_ROK"/>
    <property type="match status" value="1"/>
</dbReference>
<dbReference type="PANTHER" id="PTHR18964:SF169">
    <property type="entry name" value="N-ACETYLMANNOSAMINE KINASE"/>
    <property type="match status" value="1"/>
</dbReference>
<keyword evidence="3" id="KW-1185">Reference proteome</keyword>
<organism evidence="2 3">
    <name type="scientific">Mangrovicoccus algicola</name>
    <dbReference type="NCBI Taxonomy" id="2771008"/>
    <lineage>
        <taxon>Bacteria</taxon>
        <taxon>Pseudomonadati</taxon>
        <taxon>Pseudomonadota</taxon>
        <taxon>Alphaproteobacteria</taxon>
        <taxon>Rhodobacterales</taxon>
        <taxon>Paracoccaceae</taxon>
        <taxon>Mangrovicoccus</taxon>
    </lineage>
</organism>
<dbReference type="Pfam" id="PF12802">
    <property type="entry name" value="MarR_2"/>
    <property type="match status" value="1"/>
</dbReference>
<evidence type="ECO:0000313" key="3">
    <source>
        <dbReference type="Proteomes" id="UP000609121"/>
    </source>
</evidence>
<dbReference type="InterPro" id="IPR000835">
    <property type="entry name" value="HTH_MarR-typ"/>
</dbReference>
<accession>A0A8J6YV07</accession>
<dbReference type="AlphaFoldDB" id="A0A8J6YV07"/>
<evidence type="ECO:0000313" key="2">
    <source>
        <dbReference type="EMBL" id="MBE3638137.1"/>
    </source>
</evidence>
<dbReference type="Proteomes" id="UP000609121">
    <property type="component" value="Unassembled WGS sequence"/>
</dbReference>
<evidence type="ECO:0000259" key="1">
    <source>
        <dbReference type="Pfam" id="PF12802"/>
    </source>
</evidence>